<protein>
    <recommendedName>
        <fullName evidence="4">YesU</fullName>
    </recommendedName>
</protein>
<evidence type="ECO:0000256" key="1">
    <source>
        <dbReference type="SAM" id="SignalP"/>
    </source>
</evidence>
<dbReference type="Pfam" id="PF09224">
    <property type="entry name" value="DUF1961"/>
    <property type="match status" value="1"/>
</dbReference>
<sequence>MRNILPILAVLAASTMGETLLYSNPLDSTSDISTWVAEGPLTATAVNGTIELSGAGKVDNYFVYWVPEVFPDGIRITWEFSPRNEPGLAMFFFGAASVADDGKGSIFDPSLKPRNGSYPQYHSYDIRTLHASYFRRRWPEERAFLLANLRKSPGFNLVAQGADPLPPVADAAGAFYTIEVVKDKREVTFSINGLKVFEFYDDKSTGPVIRDGRIGFRQMQPLVARYRNLQVWKL</sequence>
<accession>A0A8H7T2T4</accession>
<evidence type="ECO:0000313" key="3">
    <source>
        <dbReference type="Proteomes" id="UP000664132"/>
    </source>
</evidence>
<dbReference type="SUPFAM" id="SSF49899">
    <property type="entry name" value="Concanavalin A-like lectins/glucanases"/>
    <property type="match status" value="1"/>
</dbReference>
<keyword evidence="1" id="KW-0732">Signal</keyword>
<dbReference type="Gene3D" id="2.60.120.200">
    <property type="match status" value="1"/>
</dbReference>
<dbReference type="AlphaFoldDB" id="A0A8H7T2T4"/>
<dbReference type="OrthoDB" id="4264714at2759"/>
<feature type="chain" id="PRO_5034440273" description="YesU" evidence="1">
    <location>
        <begin position="18"/>
        <end position="234"/>
    </location>
</feature>
<dbReference type="InterPro" id="IPR015305">
    <property type="entry name" value="DUF1961"/>
</dbReference>
<gene>
    <name evidence="2" type="ORF">IFR04_015638</name>
</gene>
<dbReference type="Proteomes" id="UP000664132">
    <property type="component" value="Unassembled WGS sequence"/>
</dbReference>
<evidence type="ECO:0008006" key="4">
    <source>
        <dbReference type="Google" id="ProtNLM"/>
    </source>
</evidence>
<organism evidence="2 3">
    <name type="scientific">Cadophora malorum</name>
    <dbReference type="NCBI Taxonomy" id="108018"/>
    <lineage>
        <taxon>Eukaryota</taxon>
        <taxon>Fungi</taxon>
        <taxon>Dikarya</taxon>
        <taxon>Ascomycota</taxon>
        <taxon>Pezizomycotina</taxon>
        <taxon>Leotiomycetes</taxon>
        <taxon>Helotiales</taxon>
        <taxon>Ploettnerulaceae</taxon>
        <taxon>Cadophora</taxon>
    </lineage>
</organism>
<name>A0A8H7T2T4_9HELO</name>
<feature type="signal peptide" evidence="1">
    <location>
        <begin position="1"/>
        <end position="17"/>
    </location>
</feature>
<comment type="caution">
    <text evidence="2">The sequence shown here is derived from an EMBL/GenBank/DDBJ whole genome shotgun (WGS) entry which is preliminary data.</text>
</comment>
<keyword evidence="3" id="KW-1185">Reference proteome</keyword>
<dbReference type="EMBL" id="JAFJYH010000503">
    <property type="protein sequence ID" value="KAG4411231.1"/>
    <property type="molecule type" value="Genomic_DNA"/>
</dbReference>
<evidence type="ECO:0000313" key="2">
    <source>
        <dbReference type="EMBL" id="KAG4411231.1"/>
    </source>
</evidence>
<proteinExistence type="predicted"/>
<reference evidence="2" key="1">
    <citation type="submission" date="2021-02" db="EMBL/GenBank/DDBJ databases">
        <title>Genome sequence Cadophora malorum strain M34.</title>
        <authorList>
            <person name="Stefanovic E."/>
            <person name="Vu D."/>
            <person name="Scully C."/>
            <person name="Dijksterhuis J."/>
            <person name="Roader J."/>
            <person name="Houbraken J."/>
        </authorList>
    </citation>
    <scope>NUCLEOTIDE SEQUENCE</scope>
    <source>
        <strain evidence="2">M34</strain>
    </source>
</reference>
<dbReference type="InterPro" id="IPR013320">
    <property type="entry name" value="ConA-like_dom_sf"/>
</dbReference>